<feature type="transmembrane region" description="Helical" evidence="1">
    <location>
        <begin position="74"/>
        <end position="93"/>
    </location>
</feature>
<accession>A0ABR8BN39</accession>
<dbReference type="Gene3D" id="2.160.20.80">
    <property type="entry name" value="E3 ubiquitin-protein ligase SopA"/>
    <property type="match status" value="1"/>
</dbReference>
<evidence type="ECO:0000256" key="1">
    <source>
        <dbReference type="SAM" id="Phobius"/>
    </source>
</evidence>
<organism evidence="2 3">
    <name type="scientific">Nostoc parmelioides FACHB-3921</name>
    <dbReference type="NCBI Taxonomy" id="2692909"/>
    <lineage>
        <taxon>Bacteria</taxon>
        <taxon>Bacillati</taxon>
        <taxon>Cyanobacteriota</taxon>
        <taxon>Cyanophyceae</taxon>
        <taxon>Nostocales</taxon>
        <taxon>Nostocaceae</taxon>
        <taxon>Nostoc</taxon>
    </lineage>
</organism>
<evidence type="ECO:0000313" key="2">
    <source>
        <dbReference type="EMBL" id="MBD2254216.1"/>
    </source>
</evidence>
<dbReference type="EMBL" id="JACJQL010000047">
    <property type="protein sequence ID" value="MBD2254216.1"/>
    <property type="molecule type" value="Genomic_DNA"/>
</dbReference>
<keyword evidence="1" id="KW-1133">Transmembrane helix</keyword>
<evidence type="ECO:0000313" key="3">
    <source>
        <dbReference type="Proteomes" id="UP000621307"/>
    </source>
</evidence>
<dbReference type="Pfam" id="PF00805">
    <property type="entry name" value="Pentapeptide"/>
    <property type="match status" value="2"/>
</dbReference>
<sequence length="357" mass="40168">MIANNGNKTNNGTKPEKTQFQTVNTTINDEINSTTTQPSNIYITTFNENKPEKTDPELNKLDSQELTLFRPIELFAASLGAIIIPCLVAWAGWHISNSQFNTQQTDNKHTILKEYIEGISTLSLDKDLTENEKEVKLRNDKIKETFEETLKTKPKSTKEQLEVFQSIKTAKDLSDTVEDARTIAKGQTRTALRRLDGEFKGHIIRFLHESKLIKEKSVIILSGADITDVKLRDAPLEDIQLEGSYMTKADFSNAGLQRANLQGAYLDGANFQGANLQDADLRGANLQDADFRGANLQDADFRGANFQSVNFQGANLQGANIQDVNNWQHACYDEELNEYLGLTKQDRDRNCKDKEPF</sequence>
<keyword evidence="1" id="KW-0812">Transmembrane</keyword>
<dbReference type="Proteomes" id="UP000621307">
    <property type="component" value="Unassembled WGS sequence"/>
</dbReference>
<dbReference type="PANTHER" id="PTHR14136:SF17">
    <property type="entry name" value="BTB_POZ DOMAIN-CONTAINING PROTEIN KCTD9"/>
    <property type="match status" value="1"/>
</dbReference>
<dbReference type="InterPro" id="IPR051082">
    <property type="entry name" value="Pentapeptide-BTB/POZ_domain"/>
</dbReference>
<keyword evidence="1" id="KW-0472">Membrane</keyword>
<proteinExistence type="predicted"/>
<comment type="caution">
    <text evidence="2">The sequence shown here is derived from an EMBL/GenBank/DDBJ whole genome shotgun (WGS) entry which is preliminary data.</text>
</comment>
<dbReference type="InterPro" id="IPR001646">
    <property type="entry name" value="5peptide_repeat"/>
</dbReference>
<dbReference type="PANTHER" id="PTHR14136">
    <property type="entry name" value="BTB_POZ DOMAIN-CONTAINING PROTEIN KCTD9"/>
    <property type="match status" value="1"/>
</dbReference>
<gene>
    <name evidence="2" type="ORF">H6G14_23380</name>
</gene>
<name>A0ABR8BN39_9NOSO</name>
<protein>
    <submittedName>
        <fullName evidence="2">Pentapeptide repeat-containing protein</fullName>
    </submittedName>
</protein>
<reference evidence="2 3" key="1">
    <citation type="journal article" date="2020" name="ISME J.">
        <title>Comparative genomics reveals insights into cyanobacterial evolution and habitat adaptation.</title>
        <authorList>
            <person name="Chen M.Y."/>
            <person name="Teng W.K."/>
            <person name="Zhao L."/>
            <person name="Hu C.X."/>
            <person name="Zhou Y.K."/>
            <person name="Han B.P."/>
            <person name="Song L.R."/>
            <person name="Shu W.S."/>
        </authorList>
    </citation>
    <scope>NUCLEOTIDE SEQUENCE [LARGE SCALE GENOMIC DNA]</scope>
    <source>
        <strain evidence="2 3">FACHB-3921</strain>
    </source>
</reference>
<dbReference type="SUPFAM" id="SSF141571">
    <property type="entry name" value="Pentapeptide repeat-like"/>
    <property type="match status" value="1"/>
</dbReference>
<keyword evidence="3" id="KW-1185">Reference proteome</keyword>